<evidence type="ECO:0000313" key="7">
    <source>
        <dbReference type="EMBL" id="PWC19533.1"/>
    </source>
</evidence>
<organism evidence="7 8">
    <name type="scientific">Brenneria corticis</name>
    <dbReference type="NCBI Taxonomy" id="2173106"/>
    <lineage>
        <taxon>Bacteria</taxon>
        <taxon>Pseudomonadati</taxon>
        <taxon>Pseudomonadota</taxon>
        <taxon>Gammaproteobacteria</taxon>
        <taxon>Enterobacterales</taxon>
        <taxon>Pectobacteriaceae</taxon>
        <taxon>Brenneria</taxon>
    </lineage>
</organism>
<comment type="caution">
    <text evidence="7">The sequence shown here is derived from an EMBL/GenBank/DDBJ whole genome shotgun (WGS) entry which is preliminary data.</text>
</comment>
<evidence type="ECO:0000256" key="1">
    <source>
        <dbReference type="ARBA" id="ARBA00005384"/>
    </source>
</evidence>
<reference evidence="7 8" key="1">
    <citation type="submission" date="2018-04" db="EMBL/GenBank/DDBJ databases">
        <title>Brenneria corticis sp.nov.</title>
        <authorList>
            <person name="Li Y."/>
        </authorList>
    </citation>
    <scope>NUCLEOTIDE SEQUENCE [LARGE SCALE GENOMIC DNA]</scope>
    <source>
        <strain evidence="7 8">CFCC 11842</strain>
    </source>
</reference>
<evidence type="ECO:0000259" key="6">
    <source>
        <dbReference type="PROSITE" id="PS50949"/>
    </source>
</evidence>
<protein>
    <submittedName>
        <fullName evidence="7">GntR family transcriptional regulator</fullName>
    </submittedName>
</protein>
<dbReference type="GO" id="GO:0003677">
    <property type="term" value="F:DNA binding"/>
    <property type="evidence" value="ECO:0007669"/>
    <property type="project" value="UniProtKB-KW"/>
</dbReference>
<name>A0A2U1UCY2_9GAMM</name>
<dbReference type="InterPro" id="IPR000524">
    <property type="entry name" value="Tscrpt_reg_HTH_GntR"/>
</dbReference>
<dbReference type="PANTHER" id="PTHR46577">
    <property type="entry name" value="HTH-TYPE TRANSCRIPTIONAL REGULATORY PROTEIN GABR"/>
    <property type="match status" value="1"/>
</dbReference>
<proteinExistence type="inferred from homology"/>
<keyword evidence="3" id="KW-0805">Transcription regulation</keyword>
<evidence type="ECO:0000256" key="4">
    <source>
        <dbReference type="ARBA" id="ARBA00023125"/>
    </source>
</evidence>
<dbReference type="InterPro" id="IPR004839">
    <property type="entry name" value="Aminotransferase_I/II_large"/>
</dbReference>
<dbReference type="Gene3D" id="3.40.640.10">
    <property type="entry name" value="Type I PLP-dependent aspartate aminotransferase-like (Major domain)"/>
    <property type="match status" value="1"/>
</dbReference>
<dbReference type="Pfam" id="PF00392">
    <property type="entry name" value="GntR"/>
    <property type="match status" value="1"/>
</dbReference>
<dbReference type="SMART" id="SM00345">
    <property type="entry name" value="HTH_GNTR"/>
    <property type="match status" value="1"/>
</dbReference>
<dbReference type="InterPro" id="IPR015422">
    <property type="entry name" value="PyrdxlP-dep_Trfase_small"/>
</dbReference>
<gene>
    <name evidence="7" type="ORF">DDT56_00740</name>
</gene>
<dbReference type="AlphaFoldDB" id="A0A2U1UCY2"/>
<keyword evidence="4" id="KW-0238">DNA-binding</keyword>
<dbReference type="GO" id="GO:0030170">
    <property type="term" value="F:pyridoxal phosphate binding"/>
    <property type="evidence" value="ECO:0007669"/>
    <property type="project" value="InterPro"/>
</dbReference>
<dbReference type="InterPro" id="IPR036388">
    <property type="entry name" value="WH-like_DNA-bd_sf"/>
</dbReference>
<evidence type="ECO:0000313" key="8">
    <source>
        <dbReference type="Proteomes" id="UP000296159"/>
    </source>
</evidence>
<dbReference type="SUPFAM" id="SSF53383">
    <property type="entry name" value="PLP-dependent transferases"/>
    <property type="match status" value="1"/>
</dbReference>
<dbReference type="InterPro" id="IPR015421">
    <property type="entry name" value="PyrdxlP-dep_Trfase_major"/>
</dbReference>
<dbReference type="InterPro" id="IPR036390">
    <property type="entry name" value="WH_DNA-bd_sf"/>
</dbReference>
<comment type="similarity">
    <text evidence="1">In the C-terminal section; belongs to the class-I pyridoxal-phosphate-dependent aminotransferase family.</text>
</comment>
<accession>A0A2U1UCY2</accession>
<evidence type="ECO:0000256" key="3">
    <source>
        <dbReference type="ARBA" id="ARBA00023015"/>
    </source>
</evidence>
<dbReference type="CDD" id="cd00609">
    <property type="entry name" value="AAT_like"/>
    <property type="match status" value="1"/>
</dbReference>
<dbReference type="SUPFAM" id="SSF46785">
    <property type="entry name" value="Winged helix' DNA-binding domain"/>
    <property type="match status" value="1"/>
</dbReference>
<dbReference type="RefSeq" id="WP_246856698.1">
    <property type="nucleotide sequence ID" value="NZ_KZ819071.1"/>
</dbReference>
<sequence>MQQMGSILEVSAEQLRESCTKTESQGLASELMRLIDNKQLLTGTRLPTVRSFAASMGLSLNTIAATWSILRNAGYIETYRRGGTYVMKRSAESWHADAESVSVNLSHASGDPALRPDLSQALSYGLAAPGLHGASLEYIIPSLKSLAIDAWPFAANDWMIAGASSESILLAVSAVCEPGMSIAVEQPTSSRLLKILSLLRVNAVGVPWDEQGPSVEGLQHALDEGVVAFIYQPRSHLPLGRTVTAAQAKRLANVLRRYPDVKIIEDDPLGPLSTATPASVGCWLPDQTVLVRSFCKAYGLDLRTSIIGGNAQHIAAIRQKRSCGLGMISRILQGALYYLLTDSASLEKMEDIRRIYAQRRHIFQSALREQGIRFDEKQTGLLLWVPVDNEARVIASLAQKNILVCEGSRHFIAPAAPHIAINITNLPSHAEPITQIAREIAASILTVDKGFFD</sequence>
<dbReference type="Gene3D" id="3.90.1150.10">
    <property type="entry name" value="Aspartate Aminotransferase, domain 1"/>
    <property type="match status" value="1"/>
</dbReference>
<evidence type="ECO:0000256" key="5">
    <source>
        <dbReference type="ARBA" id="ARBA00023163"/>
    </source>
</evidence>
<keyword evidence="8" id="KW-1185">Reference proteome</keyword>
<dbReference type="Gene3D" id="1.10.10.10">
    <property type="entry name" value="Winged helix-like DNA-binding domain superfamily/Winged helix DNA-binding domain"/>
    <property type="match status" value="1"/>
</dbReference>
<keyword evidence="5" id="KW-0804">Transcription</keyword>
<dbReference type="GO" id="GO:0003700">
    <property type="term" value="F:DNA-binding transcription factor activity"/>
    <property type="evidence" value="ECO:0007669"/>
    <property type="project" value="InterPro"/>
</dbReference>
<dbReference type="EMBL" id="QDKH01000001">
    <property type="protein sequence ID" value="PWC19533.1"/>
    <property type="molecule type" value="Genomic_DNA"/>
</dbReference>
<dbReference type="Pfam" id="PF00155">
    <property type="entry name" value="Aminotran_1_2"/>
    <property type="match status" value="1"/>
</dbReference>
<dbReference type="PANTHER" id="PTHR46577:SF1">
    <property type="entry name" value="HTH-TYPE TRANSCRIPTIONAL REGULATORY PROTEIN GABR"/>
    <property type="match status" value="1"/>
</dbReference>
<evidence type="ECO:0000256" key="2">
    <source>
        <dbReference type="ARBA" id="ARBA00022898"/>
    </source>
</evidence>
<dbReference type="InterPro" id="IPR015424">
    <property type="entry name" value="PyrdxlP-dep_Trfase"/>
</dbReference>
<dbReference type="PROSITE" id="PS50949">
    <property type="entry name" value="HTH_GNTR"/>
    <property type="match status" value="1"/>
</dbReference>
<keyword evidence="2" id="KW-0663">Pyridoxal phosphate</keyword>
<feature type="domain" description="HTH gntR-type" evidence="6">
    <location>
        <begin position="21"/>
        <end position="89"/>
    </location>
</feature>
<dbReference type="Proteomes" id="UP000296159">
    <property type="component" value="Unassembled WGS sequence"/>
</dbReference>
<dbReference type="InterPro" id="IPR051446">
    <property type="entry name" value="HTH_trans_reg/aminotransferase"/>
</dbReference>